<dbReference type="InterPro" id="IPR005135">
    <property type="entry name" value="Endo/exonuclease/phosphatase"/>
</dbReference>
<dbReference type="PANTHER" id="PTHR33776:SF3">
    <property type="entry name" value="PHD-TYPE DOMAIN-CONTAINING PROTEIN"/>
    <property type="match status" value="1"/>
</dbReference>
<evidence type="ECO:0000259" key="3">
    <source>
        <dbReference type="Pfam" id="PF03372"/>
    </source>
</evidence>
<dbReference type="GO" id="GO:0003824">
    <property type="term" value="F:catalytic activity"/>
    <property type="evidence" value="ECO:0007669"/>
    <property type="project" value="InterPro"/>
</dbReference>
<evidence type="ECO:0000256" key="2">
    <source>
        <dbReference type="SAM" id="MobiDB-lite"/>
    </source>
</evidence>
<evidence type="ECO:0000256" key="1">
    <source>
        <dbReference type="SAM" id="Coils"/>
    </source>
</evidence>
<dbReference type="AlphaFoldDB" id="A0AAV7XGA9"/>
<organism evidence="4 5">
    <name type="scientific">Megalurothrips usitatus</name>
    <name type="common">bean blossom thrips</name>
    <dbReference type="NCBI Taxonomy" id="439358"/>
    <lineage>
        <taxon>Eukaryota</taxon>
        <taxon>Metazoa</taxon>
        <taxon>Ecdysozoa</taxon>
        <taxon>Arthropoda</taxon>
        <taxon>Hexapoda</taxon>
        <taxon>Insecta</taxon>
        <taxon>Pterygota</taxon>
        <taxon>Neoptera</taxon>
        <taxon>Paraneoptera</taxon>
        <taxon>Thysanoptera</taxon>
        <taxon>Terebrantia</taxon>
        <taxon>Thripoidea</taxon>
        <taxon>Thripidae</taxon>
        <taxon>Megalurothrips</taxon>
    </lineage>
</organism>
<protein>
    <recommendedName>
        <fullName evidence="3">Endonuclease/exonuclease/phosphatase domain-containing protein</fullName>
    </recommendedName>
</protein>
<evidence type="ECO:0000313" key="4">
    <source>
        <dbReference type="EMBL" id="KAJ1522488.1"/>
    </source>
</evidence>
<dbReference type="Pfam" id="PF03372">
    <property type="entry name" value="Exo_endo_phos"/>
    <property type="match status" value="1"/>
</dbReference>
<evidence type="ECO:0000313" key="5">
    <source>
        <dbReference type="Proteomes" id="UP001075354"/>
    </source>
</evidence>
<dbReference type="EMBL" id="JAPTSV010000011">
    <property type="protein sequence ID" value="KAJ1522488.1"/>
    <property type="molecule type" value="Genomic_DNA"/>
</dbReference>
<feature type="region of interest" description="Disordered" evidence="2">
    <location>
        <begin position="182"/>
        <end position="205"/>
    </location>
</feature>
<feature type="compositionally biased region" description="Basic and acidic residues" evidence="2">
    <location>
        <begin position="187"/>
        <end position="205"/>
    </location>
</feature>
<dbReference type="Gene3D" id="3.60.10.10">
    <property type="entry name" value="Endonuclease/exonuclease/phosphatase"/>
    <property type="match status" value="1"/>
</dbReference>
<feature type="domain" description="Endonuclease/exonuclease/phosphatase" evidence="3">
    <location>
        <begin position="195"/>
        <end position="375"/>
    </location>
</feature>
<keyword evidence="1" id="KW-0175">Coiled coil</keyword>
<sequence length="433" mass="49564">MSWKKTDKSTWKCPQCRKLKTSNEQPVSPEEMRKFMRSVSDFMKSANEKLESMDELKQSVQFIREQYDELIKQVKQVEAEREAQRTQIAGLEEQVNKRDDDIKSLRRRLRDTEQYARNRNVEVTGVEVVAGEDMRKVMANIAENINVPFQEGDIDVIFAIPEGCWTPENCCTVLYPVDSEQMAEAEEPWRGDTEPSSSARRDQQHQEFCDTFSNSAIDVIGVSETFYKESSHMCVPNYNVYHVNSVNRGGGGVALYVHNRIKSRLIAKSDGDILKPEYVIVEIQCANETILVSCIYRPPKVEFLEYYLDDLYKLLPSYKYSVICGDLNARFGSGSYETKLVCELLDRCDHASVPFDATYKLNNCKSILDVIASNSNDHVIEYGQCVAPGFSAHYMLHCVLDLRVKAVKSKIIKFKDFKRINKVALVEDAKNTP</sequence>
<dbReference type="Proteomes" id="UP001075354">
    <property type="component" value="Chromosome 11"/>
</dbReference>
<dbReference type="PANTHER" id="PTHR33776">
    <property type="entry name" value="ENDO/EXONUCLEASE/PHOSPHATASE DOMAIN-CONTAINING PROTEIN"/>
    <property type="match status" value="1"/>
</dbReference>
<proteinExistence type="predicted"/>
<keyword evidence="5" id="KW-1185">Reference proteome</keyword>
<dbReference type="InterPro" id="IPR036691">
    <property type="entry name" value="Endo/exonu/phosph_ase_sf"/>
</dbReference>
<dbReference type="SUPFAM" id="SSF56219">
    <property type="entry name" value="DNase I-like"/>
    <property type="match status" value="1"/>
</dbReference>
<comment type="caution">
    <text evidence="4">The sequence shown here is derived from an EMBL/GenBank/DDBJ whole genome shotgun (WGS) entry which is preliminary data.</text>
</comment>
<accession>A0AAV7XGA9</accession>
<gene>
    <name evidence="4" type="ORF">ONE63_001678</name>
</gene>
<feature type="coiled-coil region" evidence="1">
    <location>
        <begin position="46"/>
        <end position="108"/>
    </location>
</feature>
<reference evidence="4" key="1">
    <citation type="submission" date="2022-12" db="EMBL/GenBank/DDBJ databases">
        <title>Chromosome-level genome assembly of the bean flower thrips Megalurothrips usitatus.</title>
        <authorList>
            <person name="Ma L."/>
            <person name="Liu Q."/>
            <person name="Li H."/>
            <person name="Cai W."/>
        </authorList>
    </citation>
    <scope>NUCLEOTIDE SEQUENCE</scope>
    <source>
        <strain evidence="4">Cailab_2022a</strain>
    </source>
</reference>
<name>A0AAV7XGA9_9NEOP</name>